<keyword evidence="11" id="KW-1185">Reference proteome</keyword>
<dbReference type="Pfam" id="PF25601">
    <property type="entry name" value="AAA_lid_14"/>
    <property type="match status" value="1"/>
</dbReference>
<gene>
    <name evidence="10" type="ORF">JGI23_00167</name>
</gene>
<evidence type="ECO:0000256" key="2">
    <source>
        <dbReference type="ARBA" id="ARBA00022741"/>
    </source>
</evidence>
<evidence type="ECO:0000256" key="7">
    <source>
        <dbReference type="PROSITE-ProRule" id="PRU00169"/>
    </source>
</evidence>
<proteinExistence type="predicted"/>
<dbReference type="InterPro" id="IPR002078">
    <property type="entry name" value="Sigma_54_int"/>
</dbReference>
<dbReference type="InterPro" id="IPR025944">
    <property type="entry name" value="Sigma_54_int_dom_CS"/>
</dbReference>
<dbReference type="CDD" id="cd00009">
    <property type="entry name" value="AAA"/>
    <property type="match status" value="1"/>
</dbReference>
<evidence type="ECO:0000256" key="4">
    <source>
        <dbReference type="ARBA" id="ARBA00023012"/>
    </source>
</evidence>
<evidence type="ECO:0000259" key="8">
    <source>
        <dbReference type="PROSITE" id="PS50045"/>
    </source>
</evidence>
<dbReference type="EMBL" id="CZVW01000002">
    <property type="protein sequence ID" value="CUS96707.1"/>
    <property type="molecule type" value="Genomic_DNA"/>
</dbReference>
<evidence type="ECO:0000256" key="6">
    <source>
        <dbReference type="ARBA" id="ARBA00023163"/>
    </source>
</evidence>
<dbReference type="InterPro" id="IPR003593">
    <property type="entry name" value="AAA+_ATPase"/>
</dbReference>
<dbReference type="FunFam" id="3.40.50.2300:FF:000018">
    <property type="entry name" value="DNA-binding transcriptional regulator NtrC"/>
    <property type="match status" value="1"/>
</dbReference>
<evidence type="ECO:0000313" key="10">
    <source>
        <dbReference type="EMBL" id="CUS96707.1"/>
    </source>
</evidence>
<sequence>MKVIIIEDEKIKRITLRDALRKEGYDVADFESPIFALNYIKQFGADVVVTDIKLPEMDGIEVLKLVKQVDPEIVVIMMTAYGTIENAVEAMKLGAYDYITKPFSSEKLIMILKKVEAYKKVVNENKELRRRLEERYSFANIIGRSKLMLEVYSQIEIVAQTDATVLIIGESGTGKDLVANAIHQLSSRKDKPFVKLSCAALPESLLESELFGHEKGAFTGAIKERKGRFECANGGTLFLDDVDDIPLGLQVKLLNVIQEKKFERVGGNEPIKVDVRLICASKVDLWELVKQGRFRDDLYYRISVIPIKLPPLRERKEDIPLLIEHFLKKYGGEGLEITSEAMETLIDYSWPGNVRQLENVIQRIIILSKGSKVTKEMLPSEILTEHGGKDIYSFWGKERIDLENLLSEVERQALRWALEKSMGNQTKAAKILGIKRTTLREKLKKYGLIKFKGDENLTEDKKLSSLN</sequence>
<dbReference type="InterPro" id="IPR011006">
    <property type="entry name" value="CheY-like_superfamily"/>
</dbReference>
<dbReference type="PROSITE" id="PS50045">
    <property type="entry name" value="SIGMA54_INTERACT_4"/>
    <property type="match status" value="1"/>
</dbReference>
<dbReference type="GO" id="GO:0006355">
    <property type="term" value="P:regulation of DNA-templated transcription"/>
    <property type="evidence" value="ECO:0007669"/>
    <property type="project" value="InterPro"/>
</dbReference>
<dbReference type="InterPro" id="IPR027417">
    <property type="entry name" value="P-loop_NTPase"/>
</dbReference>
<dbReference type="SUPFAM" id="SSF46689">
    <property type="entry name" value="Homeodomain-like"/>
    <property type="match status" value="1"/>
</dbReference>
<dbReference type="AlphaFoldDB" id="A0A0N7MVT1"/>
<keyword evidence="3" id="KW-0067">ATP-binding</keyword>
<dbReference type="InterPro" id="IPR025662">
    <property type="entry name" value="Sigma_54_int_dom_ATP-bd_1"/>
</dbReference>
<dbReference type="PANTHER" id="PTHR32071:SF57">
    <property type="entry name" value="C4-DICARBOXYLATE TRANSPORT TRANSCRIPTIONAL REGULATORY PROTEIN DCTD"/>
    <property type="match status" value="1"/>
</dbReference>
<protein>
    <submittedName>
        <fullName evidence="10">Two-component system, NtrC family, response regulator</fullName>
    </submittedName>
</protein>
<dbReference type="Gene3D" id="1.10.10.60">
    <property type="entry name" value="Homeodomain-like"/>
    <property type="match status" value="1"/>
</dbReference>
<dbReference type="PROSITE" id="PS50110">
    <property type="entry name" value="RESPONSE_REGULATORY"/>
    <property type="match status" value="1"/>
</dbReference>
<dbReference type="GO" id="GO:0005524">
    <property type="term" value="F:ATP binding"/>
    <property type="evidence" value="ECO:0007669"/>
    <property type="project" value="UniProtKB-KW"/>
</dbReference>
<dbReference type="Pfam" id="PF00158">
    <property type="entry name" value="Sigma54_activat"/>
    <property type="match status" value="1"/>
</dbReference>
<reference evidence="11" key="1">
    <citation type="submission" date="2015-11" db="EMBL/GenBank/DDBJ databases">
        <authorList>
            <person name="Varghese N."/>
        </authorList>
    </citation>
    <scope>NUCLEOTIDE SEQUENCE [LARGE SCALE GENOMIC DNA]</scope>
    <source>
        <strain evidence="11">JGI-23</strain>
    </source>
</reference>
<dbReference type="Proteomes" id="UP000199197">
    <property type="component" value="Unassembled WGS sequence"/>
</dbReference>
<keyword evidence="2" id="KW-0547">Nucleotide-binding</keyword>
<dbReference type="SUPFAM" id="SSF52172">
    <property type="entry name" value="CheY-like"/>
    <property type="match status" value="1"/>
</dbReference>
<dbReference type="PROSITE" id="PS00688">
    <property type="entry name" value="SIGMA54_INTERACT_3"/>
    <property type="match status" value="1"/>
</dbReference>
<evidence type="ECO:0000256" key="1">
    <source>
        <dbReference type="ARBA" id="ARBA00022553"/>
    </source>
</evidence>
<feature type="modified residue" description="4-aspartylphosphate" evidence="7">
    <location>
        <position position="51"/>
    </location>
</feature>
<keyword evidence="5" id="KW-0805">Transcription regulation</keyword>
<dbReference type="Pfam" id="PF00072">
    <property type="entry name" value="Response_reg"/>
    <property type="match status" value="1"/>
</dbReference>
<evidence type="ECO:0000313" key="11">
    <source>
        <dbReference type="Proteomes" id="UP000199197"/>
    </source>
</evidence>
<dbReference type="InterPro" id="IPR058031">
    <property type="entry name" value="AAA_lid_NorR"/>
</dbReference>
<dbReference type="Gene3D" id="3.40.50.300">
    <property type="entry name" value="P-loop containing nucleotide triphosphate hydrolases"/>
    <property type="match status" value="1"/>
</dbReference>
<feature type="domain" description="Sigma-54 factor interaction" evidence="8">
    <location>
        <begin position="141"/>
        <end position="366"/>
    </location>
</feature>
<dbReference type="InterPro" id="IPR001789">
    <property type="entry name" value="Sig_transdc_resp-reg_receiver"/>
</dbReference>
<dbReference type="OrthoDB" id="9810703at2"/>
<organism evidence="10 11">
    <name type="scientific">Candidatus Chryseopegocella kryptomonas</name>
    <dbReference type="NCBI Taxonomy" id="1633643"/>
    <lineage>
        <taxon>Bacteria</taxon>
        <taxon>Pseudomonadati</taxon>
        <taxon>Candidatus Kryptoniota</taxon>
        <taxon>Candidatus Chryseopegocella</taxon>
    </lineage>
</organism>
<accession>A0A0N7MVT1</accession>
<dbReference type="SMART" id="SM00448">
    <property type="entry name" value="REC"/>
    <property type="match status" value="1"/>
</dbReference>
<dbReference type="SMART" id="SM00382">
    <property type="entry name" value="AAA"/>
    <property type="match status" value="1"/>
</dbReference>
<dbReference type="SUPFAM" id="SSF52540">
    <property type="entry name" value="P-loop containing nucleoside triphosphate hydrolases"/>
    <property type="match status" value="1"/>
</dbReference>
<dbReference type="InterPro" id="IPR009057">
    <property type="entry name" value="Homeodomain-like_sf"/>
</dbReference>
<dbReference type="GO" id="GO:0000160">
    <property type="term" value="P:phosphorelay signal transduction system"/>
    <property type="evidence" value="ECO:0007669"/>
    <property type="project" value="UniProtKB-KW"/>
</dbReference>
<name>A0A0N7MVT1_9BACT</name>
<keyword evidence="1 7" id="KW-0597">Phosphoprotein</keyword>
<dbReference type="PROSITE" id="PS00675">
    <property type="entry name" value="SIGMA54_INTERACT_1"/>
    <property type="match status" value="1"/>
</dbReference>
<dbReference type="PRINTS" id="PR01590">
    <property type="entry name" value="HTHFIS"/>
</dbReference>
<evidence type="ECO:0000256" key="3">
    <source>
        <dbReference type="ARBA" id="ARBA00022840"/>
    </source>
</evidence>
<dbReference type="Pfam" id="PF02954">
    <property type="entry name" value="HTH_8"/>
    <property type="match status" value="1"/>
</dbReference>
<dbReference type="Gene3D" id="3.40.50.2300">
    <property type="match status" value="1"/>
</dbReference>
<dbReference type="GO" id="GO:0043565">
    <property type="term" value="F:sequence-specific DNA binding"/>
    <property type="evidence" value="ECO:0007669"/>
    <property type="project" value="InterPro"/>
</dbReference>
<evidence type="ECO:0000259" key="9">
    <source>
        <dbReference type="PROSITE" id="PS50110"/>
    </source>
</evidence>
<dbReference type="Gene3D" id="1.10.8.60">
    <property type="match status" value="1"/>
</dbReference>
<keyword evidence="4" id="KW-0902">Two-component regulatory system</keyword>
<evidence type="ECO:0000256" key="5">
    <source>
        <dbReference type="ARBA" id="ARBA00023015"/>
    </source>
</evidence>
<keyword evidence="6" id="KW-0804">Transcription</keyword>
<dbReference type="FunFam" id="3.40.50.300:FF:000006">
    <property type="entry name" value="DNA-binding transcriptional regulator NtrC"/>
    <property type="match status" value="1"/>
</dbReference>
<feature type="domain" description="Response regulatory" evidence="9">
    <location>
        <begin position="2"/>
        <end position="116"/>
    </location>
</feature>
<dbReference type="InterPro" id="IPR002197">
    <property type="entry name" value="HTH_Fis"/>
</dbReference>
<dbReference type="PANTHER" id="PTHR32071">
    <property type="entry name" value="TRANSCRIPTIONAL REGULATORY PROTEIN"/>
    <property type="match status" value="1"/>
</dbReference>
<dbReference type="RefSeq" id="WP_092346994.1">
    <property type="nucleotide sequence ID" value="NZ_CZVW01000002.1"/>
</dbReference>